<feature type="compositionally biased region" description="Basic residues" evidence="1">
    <location>
        <begin position="760"/>
        <end position="769"/>
    </location>
</feature>
<organism evidence="3 4">
    <name type="scientific">Cannabis sativa</name>
    <name type="common">Hemp</name>
    <name type="synonym">Marijuana</name>
    <dbReference type="NCBI Taxonomy" id="3483"/>
    <lineage>
        <taxon>Eukaryota</taxon>
        <taxon>Viridiplantae</taxon>
        <taxon>Streptophyta</taxon>
        <taxon>Embryophyta</taxon>
        <taxon>Tracheophyta</taxon>
        <taxon>Spermatophyta</taxon>
        <taxon>Magnoliopsida</taxon>
        <taxon>eudicotyledons</taxon>
        <taxon>Gunneridae</taxon>
        <taxon>Pentapetalae</taxon>
        <taxon>rosids</taxon>
        <taxon>fabids</taxon>
        <taxon>Rosales</taxon>
        <taxon>Cannabaceae</taxon>
        <taxon>Cannabis</taxon>
    </lineage>
</organism>
<proteinExistence type="predicted"/>
<gene>
    <name evidence="3" type="ORF">F8388_024991</name>
</gene>
<evidence type="ECO:0000313" key="3">
    <source>
        <dbReference type="EMBL" id="KAF4377500.1"/>
    </source>
</evidence>
<feature type="region of interest" description="Disordered" evidence="1">
    <location>
        <begin position="531"/>
        <end position="660"/>
    </location>
</feature>
<dbReference type="PANTHER" id="PTHR33923:SF2">
    <property type="entry name" value="CALMODULIN-BINDING PROTEIN-RELATED"/>
    <property type="match status" value="1"/>
</dbReference>
<reference evidence="3 4" key="1">
    <citation type="journal article" date="2020" name="bioRxiv">
        <title>Sequence and annotation of 42 cannabis genomes reveals extensive copy number variation in cannabinoid synthesis and pathogen resistance genes.</title>
        <authorList>
            <person name="Mckernan K.J."/>
            <person name="Helbert Y."/>
            <person name="Kane L.T."/>
            <person name="Ebling H."/>
            <person name="Zhang L."/>
            <person name="Liu B."/>
            <person name="Eaton Z."/>
            <person name="Mclaughlin S."/>
            <person name="Kingan S."/>
            <person name="Baybayan P."/>
            <person name="Concepcion G."/>
            <person name="Jordan M."/>
            <person name="Riva A."/>
            <person name="Barbazuk W."/>
            <person name="Harkins T."/>
        </authorList>
    </citation>
    <scope>NUCLEOTIDE SEQUENCE [LARGE SCALE GENOMIC DNA]</scope>
    <source>
        <strain evidence="4">cv. Jamaican Lion 4</strain>
        <tissue evidence="3">Leaf</tissue>
    </source>
</reference>
<feature type="compositionally biased region" description="Basic residues" evidence="1">
    <location>
        <begin position="167"/>
        <end position="181"/>
    </location>
</feature>
<dbReference type="InterPro" id="IPR044681">
    <property type="entry name" value="PICBP-like"/>
</dbReference>
<dbReference type="Pfam" id="PF07839">
    <property type="entry name" value="CaM_binding"/>
    <property type="match status" value="1"/>
</dbReference>
<dbReference type="Proteomes" id="UP000525078">
    <property type="component" value="Unassembled WGS sequence"/>
</dbReference>
<dbReference type="InterPro" id="IPR012417">
    <property type="entry name" value="CaM-bd_dom_pln"/>
</dbReference>
<feature type="compositionally biased region" description="Basic and acidic residues" evidence="1">
    <location>
        <begin position="532"/>
        <end position="567"/>
    </location>
</feature>
<protein>
    <recommendedName>
        <fullName evidence="2">Calmodulin-binding domain-containing protein</fullName>
    </recommendedName>
</protein>
<dbReference type="SMART" id="SM01054">
    <property type="entry name" value="CaM_binding"/>
    <property type="match status" value="1"/>
</dbReference>
<feature type="compositionally biased region" description="Polar residues" evidence="1">
    <location>
        <begin position="146"/>
        <end position="166"/>
    </location>
</feature>
<evidence type="ECO:0000313" key="4">
    <source>
        <dbReference type="Proteomes" id="UP000525078"/>
    </source>
</evidence>
<feature type="compositionally biased region" description="Low complexity" evidence="1">
    <location>
        <begin position="128"/>
        <end position="142"/>
    </location>
</feature>
<feature type="domain" description="Calmodulin-binding" evidence="2">
    <location>
        <begin position="646"/>
        <end position="757"/>
    </location>
</feature>
<accession>A0A7J6G5Y3</accession>
<evidence type="ECO:0000256" key="1">
    <source>
        <dbReference type="SAM" id="MobiDB-lite"/>
    </source>
</evidence>
<feature type="compositionally biased region" description="Basic and acidic residues" evidence="1">
    <location>
        <begin position="584"/>
        <end position="599"/>
    </location>
</feature>
<sequence length="861" mass="96829">MVQRKVPNKLGIQADRSINHDQKLLMSLGKTFSSQYQDGKRRGPDLKTKMMKKSKSFKLSDFDHHSMKSSSTSTLIIKQVDICHPGKPPTQHKQPTTIKTGYGSPNYMKSTSCFDARKEQQSQVSLRNSSTSKVVSSVSNTKKPGKTSNKALSSSSKLVRTLTKTPSFKHSRPTSAKRKSSRVALCTAEDDVNVERPTCSSTLKDSKFPTHLTLAPGGTESDGTSIMKVCPYTYCSLNGHLHTPLPPLKCFLSARRRSLKTQKNMKVQVLSPRKGRKLPSEEEVSIENREAAENVGIDFFIEIYPMTKEDDVEKNDFVLACSKGGTEEAAKGEFEARDGYFEEQVVVEILSDGSPQSEIDTDESLGMAEIFSEGGNYYEDRDYSSMSEQEETEGMYSSENASEITDMEWEEGKFSDADLEDDADNSSKIITTCDVNMIHDYEFDVGKEKTECFEELAEENVTEQDMEIQEFGCEDSDQLSYTDEVYKDLYEKEETFGEGGDPDSMHNNIFMAATSTMRLKADEAENMIKLNELTDKDSCDNPKDESKEEDQTKEGKNGIHKTEKESDILEEQQVFDEISTLDSPPEHIEERIKSGKLEQDIDENQNTQLKSFNEYEDQRQKNSPEREEGDKNENATMEMENKTEQQKKKSSTTFSRLGQLKDEQEELRNFCTRSRKGVKDLEVETSREFNPREPNYLPVVADPEREKVHLKHQMMDESKNSEQWMIDYALQQAVTKLAPARKRKVALLVEAFEAVTPETHRHHHQHRHPTSPMIEEKNEEGGNEIPTLVEYGTDANSRATDADSITAADTGMTVAAGNKSVDGGAQMLLSCEGEKVVRSGACCVRPVGVIVDAEAYVPVLT</sequence>
<comment type="caution">
    <text evidence="3">The sequence shown here is derived from an EMBL/GenBank/DDBJ whole genome shotgun (WGS) entry which is preliminary data.</text>
</comment>
<feature type="region of interest" description="Disordered" evidence="1">
    <location>
        <begin position="116"/>
        <end position="181"/>
    </location>
</feature>
<feature type="region of interest" description="Disordered" evidence="1">
    <location>
        <begin position="378"/>
        <end position="399"/>
    </location>
</feature>
<dbReference type="GO" id="GO:0005516">
    <property type="term" value="F:calmodulin binding"/>
    <property type="evidence" value="ECO:0007669"/>
    <property type="project" value="InterPro"/>
</dbReference>
<feature type="compositionally biased region" description="Basic and acidic residues" evidence="1">
    <location>
        <begin position="616"/>
        <end position="647"/>
    </location>
</feature>
<dbReference type="AlphaFoldDB" id="A0A7J6G5Y3"/>
<dbReference type="PANTHER" id="PTHR33923">
    <property type="entry name" value="CALMODULIN-BINDING PROTEIN-RELATED"/>
    <property type="match status" value="1"/>
</dbReference>
<evidence type="ECO:0000259" key="2">
    <source>
        <dbReference type="SMART" id="SM01054"/>
    </source>
</evidence>
<feature type="region of interest" description="Disordered" evidence="1">
    <location>
        <begin position="757"/>
        <end position="778"/>
    </location>
</feature>
<dbReference type="EMBL" id="JAATIP010000079">
    <property type="protein sequence ID" value="KAF4377500.1"/>
    <property type="molecule type" value="Genomic_DNA"/>
</dbReference>
<name>A0A7J6G5Y3_CANSA</name>